<dbReference type="InterPro" id="IPR008979">
    <property type="entry name" value="Galactose-bd-like_sf"/>
</dbReference>
<dbReference type="SMART" id="SM01337">
    <property type="entry name" value="APC10"/>
    <property type="match status" value="1"/>
</dbReference>
<dbReference type="InterPro" id="IPR045093">
    <property type="entry name" value="Cullin"/>
</dbReference>
<evidence type="ECO:0000259" key="5">
    <source>
        <dbReference type="PROSITE" id="PS51284"/>
    </source>
</evidence>
<organism evidence="6 7">
    <name type="scientific">Pan troglodytes</name>
    <name type="common">Chimpanzee</name>
    <dbReference type="NCBI Taxonomy" id="9598"/>
    <lineage>
        <taxon>Eukaryota</taxon>
        <taxon>Metazoa</taxon>
        <taxon>Chordata</taxon>
        <taxon>Craniata</taxon>
        <taxon>Vertebrata</taxon>
        <taxon>Euteleostomi</taxon>
        <taxon>Mammalia</taxon>
        <taxon>Eutheria</taxon>
        <taxon>Euarchontoglires</taxon>
        <taxon>Primates</taxon>
        <taxon>Haplorrhini</taxon>
        <taxon>Catarrhini</taxon>
        <taxon>Hominidae</taxon>
        <taxon>Pan</taxon>
    </lineage>
</organism>
<dbReference type="SUPFAM" id="SSF49785">
    <property type="entry name" value="Galactose-binding domain-like"/>
    <property type="match status" value="1"/>
</dbReference>
<dbReference type="Pfam" id="PF11515">
    <property type="entry name" value="Cul7"/>
    <property type="match status" value="1"/>
</dbReference>
<feature type="compositionally biased region" description="Pro residues" evidence="4">
    <location>
        <begin position="1279"/>
        <end position="1289"/>
    </location>
</feature>
<dbReference type="InterPro" id="IPR011989">
    <property type="entry name" value="ARM-like"/>
</dbReference>
<proteinExistence type="predicted"/>
<dbReference type="FunFam" id="2.60.120.260:FF:000046">
    <property type="entry name" value="Cullin 9"/>
    <property type="match status" value="1"/>
</dbReference>
<dbReference type="Proteomes" id="UP000236370">
    <property type="component" value="Unassembled WGS sequence"/>
</dbReference>
<accession>A0A2J8P039</accession>
<dbReference type="GO" id="GO:0005737">
    <property type="term" value="C:cytoplasm"/>
    <property type="evidence" value="ECO:0007669"/>
    <property type="project" value="UniProtKB-SubCell"/>
</dbReference>
<evidence type="ECO:0000256" key="3">
    <source>
        <dbReference type="ARBA" id="ARBA00022786"/>
    </source>
</evidence>
<dbReference type="PROSITE" id="PS51284">
    <property type="entry name" value="DOC"/>
    <property type="match status" value="1"/>
</dbReference>
<evidence type="ECO:0000313" key="7">
    <source>
        <dbReference type="Proteomes" id="UP000236370"/>
    </source>
</evidence>
<dbReference type="Pfam" id="PF03256">
    <property type="entry name" value="ANAPC10"/>
    <property type="match status" value="1"/>
</dbReference>
<protein>
    <submittedName>
        <fullName evidence="6">CUL9 isoform 5</fullName>
    </submittedName>
</protein>
<feature type="region of interest" description="Disordered" evidence="4">
    <location>
        <begin position="1277"/>
        <end position="1312"/>
    </location>
</feature>
<dbReference type="InterPro" id="IPR014722">
    <property type="entry name" value="Rib_uL2_dom2"/>
</dbReference>
<dbReference type="InterPro" id="IPR021097">
    <property type="entry name" value="CPH_domain"/>
</dbReference>
<feature type="region of interest" description="Disordered" evidence="4">
    <location>
        <begin position="467"/>
        <end position="512"/>
    </location>
</feature>
<dbReference type="Pfam" id="PF23168">
    <property type="entry name" value="CUL7_CUL9_N"/>
    <property type="match status" value="1"/>
</dbReference>
<dbReference type="Pfam" id="PF24742">
    <property type="entry name" value="ARM_CUL7_CUL9"/>
    <property type="match status" value="1"/>
</dbReference>
<dbReference type="Gene3D" id="2.60.120.260">
    <property type="entry name" value="Galactose-binding domain-like"/>
    <property type="match status" value="1"/>
</dbReference>
<dbReference type="PANTHER" id="PTHR22771:SF2">
    <property type="entry name" value="CULLIN-9"/>
    <property type="match status" value="1"/>
</dbReference>
<name>A0A2J8P039_PANTR</name>
<evidence type="ECO:0000256" key="2">
    <source>
        <dbReference type="ARBA" id="ARBA00022490"/>
    </source>
</evidence>
<feature type="compositionally biased region" description="Basic and acidic residues" evidence="4">
    <location>
        <begin position="467"/>
        <end position="476"/>
    </location>
</feature>
<dbReference type="InterPro" id="IPR016024">
    <property type="entry name" value="ARM-type_fold"/>
</dbReference>
<evidence type="ECO:0000313" key="6">
    <source>
        <dbReference type="EMBL" id="PNI77394.1"/>
    </source>
</evidence>
<dbReference type="Gene3D" id="2.30.30.30">
    <property type="match status" value="1"/>
</dbReference>
<dbReference type="SUPFAM" id="SSF63748">
    <property type="entry name" value="Tudor/PWWP/MBT"/>
    <property type="match status" value="1"/>
</dbReference>
<dbReference type="Gene3D" id="1.25.10.10">
    <property type="entry name" value="Leucine-rich Repeat Variant"/>
    <property type="match status" value="1"/>
</dbReference>
<keyword evidence="2" id="KW-0963">Cytoplasm</keyword>
<evidence type="ECO:0000256" key="4">
    <source>
        <dbReference type="SAM" id="MobiDB-lite"/>
    </source>
</evidence>
<dbReference type="InterPro" id="IPR004939">
    <property type="entry name" value="APC_su10/DOC_dom"/>
</dbReference>
<dbReference type="EMBL" id="NBAG03000221">
    <property type="protein sequence ID" value="PNI77394.1"/>
    <property type="molecule type" value="Genomic_DNA"/>
</dbReference>
<dbReference type="InterPro" id="IPR055486">
    <property type="entry name" value="CUL7/CUL9_N"/>
</dbReference>
<keyword evidence="3" id="KW-0833">Ubl conjugation pathway</keyword>
<comment type="caution">
    <text evidence="6">The sequence shown here is derived from an EMBL/GenBank/DDBJ whole genome shotgun (WGS) entry which is preliminary data.</text>
</comment>
<gene>
    <name evidence="6" type="ORF">CK820_G0007251</name>
</gene>
<dbReference type="InterPro" id="IPR056405">
    <property type="entry name" value="ARM_CUL7_CUL9"/>
</dbReference>
<comment type="subcellular location">
    <subcellularLocation>
        <location evidence="1">Cytoplasm</location>
    </subcellularLocation>
</comment>
<feature type="compositionally biased region" description="Basic and acidic residues" evidence="4">
    <location>
        <begin position="486"/>
        <end position="506"/>
    </location>
</feature>
<evidence type="ECO:0000256" key="1">
    <source>
        <dbReference type="ARBA" id="ARBA00004496"/>
    </source>
</evidence>
<sequence>MVPLGPRLQAYPEELIRQRPGHDGHPEYLIRWSVLKCGEVGKVGVEEGKAEHILMWLSAPEVYANCPGLLGRPGSWQKVGPQASRPLCFTPSTCSVPTPASGPSLVSSGRQEPWTCSCTCCAILSLRSAGVQAKCCRLWQPTMLQDGIEQHMDFDSRYTLLELFAETTSSEEHCMAFEGIHLPQIPGKLLFSLVKRYLCVTSLLDQLNSSPELGAGDQSSPCATREKSRGQRELEFSMAVGNLISELVRSMGWARNLSEQGMSPPRPTRSIFQPYISGPSLLLPTTVTTPRRQGWVFRQRSEFSSRSGYGEYVQQTLQPGLRVRMLDDYEEISAGDEGEFRQSNNGIPPVQVFWQSTGRTYWVHWHMLEILGPEEATEDKASAAVEKGAGATVLGTAFPSWDWNPMDGLYPLPYLQPEPQKNERVGYLTQAEWWELLFFIKKLDLCEQQPIFQNLWKNLDETLGEKALDPEEESKSEASFSEEETESLKAKAEAPKTEAEPTKTRTEPPMAQSDSQLFNQLLVTEGMTLPTEMKEAASEMARALRGPGPRSSLDQHVAAVVATVQISSLDTHLQLSGLSALSQAVEEVTERDHPLVRPDRSLREKLVKMLVELLTNQVGEKMVVVQALRLLYLLMTKHEWRPLFAREGGIYAVLVCMQEYKTSVLVQQAGLAMTREIFASIDSATRPGSESLLLTVPAAVILMLNTEGCSSAARNGLLLLNLLLCNHHTLGDQIITRELRDTLFRHSGIAPGTEPMPTTRTILMMLLNRYSEPPGSPECAALETPIIQGQDGSPELLIRSLVGGPSAELLLDLERVLCREGSPGGAVRPLLKRLQQETQPFLLLLRTLDAPGPNKTLLLSVLRVITRLLDFPEAMVLPWHEVLEPCLNCLSGPSSDSEIVQELTCFLHRLASMHKDYAVVLCCLGAKEILSKVLDKHSAQLLLGCELRDLVTECEKYAQLYSNLTSSILAGCIQMVLGQIEDHRRTHQPINIPFFDVFLRHLCQGSSVEVKEDKCWEKVEVSSNPHRASKLTDHNPKTYWESNGSTGSHYITLHMHRGVLVRQLTLLVASEDSSYMPARVVVFGGDSTSCISTELNTVNVMPSASRVILLENLNRFWPIIQIRIKRCQQGGIDTRVRGVEVLGPKPTFWPLFREQLCRRTCLFYTIRAQAWSRDIAEDRRRLLQLCPRLNRVLRHEQNFADRFLPDDEAAQALGKTCWEALVSPLVQNITSPDAEGVSALGWLLDQYLEQRETSRNPLSRAASFASRVRRLCHLLVHVEPPPGPSPEPSTRPFSKNSKGRDQSPAPSPVLPSSSLRNITQCWLSVVQEQVGRFLAAAWRAPDFVPRYCKLYEHLQRAGSELFGPRAAFTLALRSGFSGALLQQSFLTAAHSPTPLPHSWFAHALSPAPR</sequence>
<feature type="domain" description="DOC" evidence="5">
    <location>
        <begin position="989"/>
        <end position="1168"/>
    </location>
</feature>
<reference evidence="6 7" key="1">
    <citation type="submission" date="2017-12" db="EMBL/GenBank/DDBJ databases">
        <title>High-resolution comparative analysis of great ape genomes.</title>
        <authorList>
            <person name="Pollen A."/>
            <person name="Hastie A."/>
            <person name="Hormozdiari F."/>
            <person name="Dougherty M."/>
            <person name="Liu R."/>
            <person name="Chaisson M."/>
            <person name="Hoppe E."/>
            <person name="Hill C."/>
            <person name="Pang A."/>
            <person name="Hillier L."/>
            <person name="Baker C."/>
            <person name="Armstrong J."/>
            <person name="Shendure J."/>
            <person name="Paten B."/>
            <person name="Wilson R."/>
            <person name="Chao H."/>
            <person name="Schneider V."/>
            <person name="Ventura M."/>
            <person name="Kronenberg Z."/>
            <person name="Murali S."/>
            <person name="Gordon D."/>
            <person name="Cantsilieris S."/>
            <person name="Munson K."/>
            <person name="Nelson B."/>
            <person name="Raja A."/>
            <person name="Underwood J."/>
            <person name="Diekhans M."/>
            <person name="Fiddes I."/>
            <person name="Haussler D."/>
            <person name="Eichler E."/>
        </authorList>
    </citation>
    <scope>NUCLEOTIDE SEQUENCE [LARGE SCALE GENOMIC DNA]</scope>
    <source>
        <strain evidence="6">Yerkes chimp pedigree #C0471</strain>
    </source>
</reference>
<dbReference type="PANTHER" id="PTHR22771">
    <property type="entry name" value="CULLIN AND GALACTOSE-BINDING DOMAIN-CONTAINING"/>
    <property type="match status" value="1"/>
</dbReference>
<dbReference type="SUPFAM" id="SSF48371">
    <property type="entry name" value="ARM repeat"/>
    <property type="match status" value="1"/>
</dbReference>